<organism evidence="7 8">
    <name type="scientific">Lacticaseibacillus sharpeae JCM 1186 = DSM 20505</name>
    <dbReference type="NCBI Taxonomy" id="1291052"/>
    <lineage>
        <taxon>Bacteria</taxon>
        <taxon>Bacillati</taxon>
        <taxon>Bacillota</taxon>
        <taxon>Bacilli</taxon>
        <taxon>Lactobacillales</taxon>
        <taxon>Lactobacillaceae</taxon>
        <taxon>Lacticaseibacillus</taxon>
    </lineage>
</organism>
<feature type="transmembrane region" description="Helical" evidence="6">
    <location>
        <begin position="135"/>
        <end position="154"/>
    </location>
</feature>
<keyword evidence="3 6" id="KW-0812">Transmembrane</keyword>
<keyword evidence="4 6" id="KW-1133">Transmembrane helix</keyword>
<name>A0A0R1ZME6_9LACO</name>
<accession>A0A0R1ZME6</accession>
<dbReference type="AlphaFoldDB" id="A0A0R1ZME6"/>
<dbReference type="CDD" id="cd06580">
    <property type="entry name" value="TM_PBP1_transp_TpRbsC_like"/>
    <property type="match status" value="1"/>
</dbReference>
<feature type="transmembrane region" description="Helical" evidence="6">
    <location>
        <begin position="37"/>
        <end position="60"/>
    </location>
</feature>
<feature type="transmembrane region" description="Helical" evidence="6">
    <location>
        <begin position="100"/>
        <end position="123"/>
    </location>
</feature>
<dbReference type="GO" id="GO:0005886">
    <property type="term" value="C:plasma membrane"/>
    <property type="evidence" value="ECO:0007669"/>
    <property type="project" value="UniProtKB-SubCell"/>
</dbReference>
<keyword evidence="8" id="KW-1185">Reference proteome</keyword>
<keyword evidence="5 6" id="KW-0472">Membrane</keyword>
<dbReference type="GO" id="GO:0022857">
    <property type="term" value="F:transmembrane transporter activity"/>
    <property type="evidence" value="ECO:0007669"/>
    <property type="project" value="InterPro"/>
</dbReference>
<feature type="transmembrane region" description="Helical" evidence="6">
    <location>
        <begin position="160"/>
        <end position="177"/>
    </location>
</feature>
<evidence type="ECO:0000256" key="1">
    <source>
        <dbReference type="ARBA" id="ARBA00004651"/>
    </source>
</evidence>
<evidence type="ECO:0000313" key="7">
    <source>
        <dbReference type="EMBL" id="KRM56177.1"/>
    </source>
</evidence>
<dbReference type="PANTHER" id="PTHR43370">
    <property type="entry name" value="SUGAR ABC TRANSPORTER INTEGRAL MEMBRANE PROTEIN-RELATED"/>
    <property type="match status" value="1"/>
</dbReference>
<evidence type="ECO:0000256" key="3">
    <source>
        <dbReference type="ARBA" id="ARBA00022692"/>
    </source>
</evidence>
<gene>
    <name evidence="7" type="ORF">FC18_GL000709</name>
</gene>
<evidence type="ECO:0000256" key="2">
    <source>
        <dbReference type="ARBA" id="ARBA00022475"/>
    </source>
</evidence>
<dbReference type="PANTHER" id="PTHR43370:SF1">
    <property type="entry name" value="GUANOSINE ABC TRANSPORTER PERMEASE PROTEIN NUPQ"/>
    <property type="match status" value="1"/>
</dbReference>
<feature type="transmembrane region" description="Helical" evidence="6">
    <location>
        <begin position="287"/>
        <end position="306"/>
    </location>
</feature>
<proteinExistence type="predicted"/>
<dbReference type="Proteomes" id="UP000051679">
    <property type="component" value="Unassembled WGS sequence"/>
</dbReference>
<dbReference type="InterPro" id="IPR001851">
    <property type="entry name" value="ABC_transp_permease"/>
</dbReference>
<comment type="subcellular location">
    <subcellularLocation>
        <location evidence="1">Cell membrane</location>
        <topology evidence="1">Multi-pass membrane protein</topology>
    </subcellularLocation>
</comment>
<dbReference type="PATRIC" id="fig|1291052.5.peg.724"/>
<keyword evidence="2" id="KW-1003">Cell membrane</keyword>
<evidence type="ECO:0000313" key="8">
    <source>
        <dbReference type="Proteomes" id="UP000051679"/>
    </source>
</evidence>
<feature type="transmembrane region" description="Helical" evidence="6">
    <location>
        <begin position="256"/>
        <end position="275"/>
    </location>
</feature>
<dbReference type="STRING" id="1291052.FC18_GL000709"/>
<evidence type="ECO:0000256" key="4">
    <source>
        <dbReference type="ARBA" id="ARBA00022989"/>
    </source>
</evidence>
<comment type="caution">
    <text evidence="7">The sequence shown here is derived from an EMBL/GenBank/DDBJ whole genome shotgun (WGS) entry which is preliminary data.</text>
</comment>
<evidence type="ECO:0000256" key="5">
    <source>
        <dbReference type="ARBA" id="ARBA00023136"/>
    </source>
</evidence>
<evidence type="ECO:0000256" key="6">
    <source>
        <dbReference type="SAM" id="Phobius"/>
    </source>
</evidence>
<dbReference type="Pfam" id="PF02653">
    <property type="entry name" value="BPD_transp_2"/>
    <property type="match status" value="1"/>
</dbReference>
<feature type="transmembrane region" description="Helical" evidence="6">
    <location>
        <begin position="72"/>
        <end position="94"/>
    </location>
</feature>
<sequence length="322" mass="33808">MTTMNITTLLMTVVSTSLIYSAPLIFTSIGGAFSEHSGIVNVGLEGIMVMGAFASVVFNLMMGSAFGAATPWLGLLVGGGVGIVFSLMHAVATINWRTDHIISGTVMNLMAPALGVYLTKLIFDGRGQTDIIQHPLATVTIPVLSKIPVIGPIFFTKTSIVAYIGVLVSIGAWWLLAKTRFGLRLRSVGEHPEAADSVGISVYAYRYAGVLISGFLGGIGGAVMAQSITLNFSATTIVGQGFMSLAAMIFGKWHPVGAMGAAVFFGFAQSLAIVGKYIPVIKTMPDVIFTIAPYLITIIVLVAFIGNATMPEADGSTFIKSK</sequence>
<dbReference type="EMBL" id="AYYO01000009">
    <property type="protein sequence ID" value="KRM56177.1"/>
    <property type="molecule type" value="Genomic_DNA"/>
</dbReference>
<protein>
    <submittedName>
        <fullName evidence="7">Carbohydrate uptake ABC superfamily, ATP binding cassette transporter, membrane protein</fullName>
    </submittedName>
</protein>
<reference evidence="7 8" key="1">
    <citation type="journal article" date="2015" name="Genome Announc.">
        <title>Expanding the biotechnology potential of lactobacilli through comparative genomics of 213 strains and associated genera.</title>
        <authorList>
            <person name="Sun Z."/>
            <person name="Harris H.M."/>
            <person name="McCann A."/>
            <person name="Guo C."/>
            <person name="Argimon S."/>
            <person name="Zhang W."/>
            <person name="Yang X."/>
            <person name="Jeffery I.B."/>
            <person name="Cooney J.C."/>
            <person name="Kagawa T.F."/>
            <person name="Liu W."/>
            <person name="Song Y."/>
            <person name="Salvetti E."/>
            <person name="Wrobel A."/>
            <person name="Rasinkangas P."/>
            <person name="Parkhill J."/>
            <person name="Rea M.C."/>
            <person name="O'Sullivan O."/>
            <person name="Ritari J."/>
            <person name="Douillard F.P."/>
            <person name="Paul Ross R."/>
            <person name="Yang R."/>
            <person name="Briner A.E."/>
            <person name="Felis G.E."/>
            <person name="de Vos W.M."/>
            <person name="Barrangou R."/>
            <person name="Klaenhammer T.R."/>
            <person name="Caufield P.W."/>
            <person name="Cui Y."/>
            <person name="Zhang H."/>
            <person name="O'Toole P.W."/>
        </authorList>
    </citation>
    <scope>NUCLEOTIDE SEQUENCE [LARGE SCALE GENOMIC DNA]</scope>
    <source>
        <strain evidence="7 8">DSM 20505</strain>
    </source>
</reference>